<dbReference type="Proteomes" id="UP001277972">
    <property type="component" value="Unassembled WGS sequence"/>
</dbReference>
<gene>
    <name evidence="1" type="ORF">SH601_11575</name>
</gene>
<organism evidence="1 2">
    <name type="scientific">Gracilibacillus pellucidus</name>
    <dbReference type="NCBI Taxonomy" id="3095368"/>
    <lineage>
        <taxon>Bacteria</taxon>
        <taxon>Bacillati</taxon>
        <taxon>Bacillota</taxon>
        <taxon>Bacilli</taxon>
        <taxon>Bacillales</taxon>
        <taxon>Bacillaceae</taxon>
        <taxon>Gracilibacillus</taxon>
    </lineage>
</organism>
<keyword evidence="2" id="KW-1185">Reference proteome</keyword>
<keyword evidence="1" id="KW-0540">Nuclease</keyword>
<keyword evidence="1" id="KW-0255">Endonuclease</keyword>
<dbReference type="EMBL" id="JAWZSR010000006">
    <property type="protein sequence ID" value="MDX8046621.1"/>
    <property type="molecule type" value="Genomic_DNA"/>
</dbReference>
<evidence type="ECO:0000313" key="2">
    <source>
        <dbReference type="Proteomes" id="UP001277972"/>
    </source>
</evidence>
<sequence>MRVVEKPSIIHEDILKACTSNIRNQDLKQRVEEELNYFNDSTEKYNNIGDLGKLSQIQSSDTVNDAISKEEMLFLYKKLSSKGEPARKYYDILLHASKICPFCGYRISGTLDHYLPKARFPEFSVNPLNLIPCCRDCNSAKLTNMPSNEEETLHPYYDNVEQGKWLFAEIDYKKEIGFSFFVQKPENWTDRKFQKLHNHFNALKLSELYSIIASQEFNDQAHFLKKLYIESGSEILKDTLLDFKKSSERHYVNNWKSAMYEALAESNWFCNEGIANFPV</sequence>
<proteinExistence type="predicted"/>
<protein>
    <submittedName>
        <fullName evidence="1">HNH endonuclease signature motif containing protein</fullName>
    </submittedName>
</protein>
<name>A0ACC6M6U7_9BACI</name>
<reference evidence="1" key="1">
    <citation type="submission" date="2023-11" db="EMBL/GenBank/DDBJ databases">
        <title>Gracilibacillus pellucida a moderately halophilic bacterium isolated from saline soil in Xinjiang province.</title>
        <authorList>
            <person name="Zhang Z."/>
            <person name="Tan F."/>
            <person name="Wang Y."/>
            <person name="Xia M."/>
        </authorList>
    </citation>
    <scope>NUCLEOTIDE SEQUENCE</scope>
    <source>
        <strain evidence="1">S3-1-1</strain>
    </source>
</reference>
<keyword evidence="1" id="KW-0378">Hydrolase</keyword>
<comment type="caution">
    <text evidence="1">The sequence shown here is derived from an EMBL/GenBank/DDBJ whole genome shotgun (WGS) entry which is preliminary data.</text>
</comment>
<accession>A0ACC6M6U7</accession>
<evidence type="ECO:0000313" key="1">
    <source>
        <dbReference type="EMBL" id="MDX8046621.1"/>
    </source>
</evidence>